<dbReference type="Pfam" id="PF03466">
    <property type="entry name" value="LysR_substrate"/>
    <property type="match status" value="1"/>
</dbReference>
<keyword evidence="4" id="KW-0804">Transcription</keyword>
<dbReference type="SUPFAM" id="SSF46785">
    <property type="entry name" value="Winged helix' DNA-binding domain"/>
    <property type="match status" value="2"/>
</dbReference>
<comment type="similarity">
    <text evidence="1">Belongs to the LysR transcriptional regulatory family.</text>
</comment>
<keyword evidence="7" id="KW-1185">Reference proteome</keyword>
<gene>
    <name evidence="6" type="ORF">CUV01_03945</name>
</gene>
<dbReference type="Pfam" id="PF00126">
    <property type="entry name" value="HTH_1"/>
    <property type="match status" value="2"/>
</dbReference>
<evidence type="ECO:0000256" key="1">
    <source>
        <dbReference type="ARBA" id="ARBA00009437"/>
    </source>
</evidence>
<organism evidence="6 7">
    <name type="scientific">Paracoccus tegillarcae</name>
    <dbReference type="NCBI Taxonomy" id="1529068"/>
    <lineage>
        <taxon>Bacteria</taxon>
        <taxon>Pseudomonadati</taxon>
        <taxon>Pseudomonadota</taxon>
        <taxon>Alphaproteobacteria</taxon>
        <taxon>Rhodobacterales</taxon>
        <taxon>Paracoccaceae</taxon>
        <taxon>Paracoccus</taxon>
    </lineage>
</organism>
<feature type="domain" description="HTH lysR-type" evidence="5">
    <location>
        <begin position="93"/>
        <end position="150"/>
    </location>
</feature>
<evidence type="ECO:0000259" key="5">
    <source>
        <dbReference type="PROSITE" id="PS50931"/>
    </source>
</evidence>
<keyword evidence="2" id="KW-0805">Transcription regulation</keyword>
<dbReference type="AlphaFoldDB" id="A0A2K9ETV1"/>
<evidence type="ECO:0000256" key="4">
    <source>
        <dbReference type="ARBA" id="ARBA00023163"/>
    </source>
</evidence>
<dbReference type="PRINTS" id="PR00039">
    <property type="entry name" value="HTHLYSR"/>
</dbReference>
<dbReference type="InterPro" id="IPR036390">
    <property type="entry name" value="WH_DNA-bd_sf"/>
</dbReference>
<dbReference type="GO" id="GO:0000976">
    <property type="term" value="F:transcription cis-regulatory region binding"/>
    <property type="evidence" value="ECO:0007669"/>
    <property type="project" value="TreeGrafter"/>
</dbReference>
<protein>
    <submittedName>
        <fullName evidence="6">LysR family transcriptional regulator</fullName>
    </submittedName>
</protein>
<keyword evidence="3" id="KW-0238">DNA-binding</keyword>
<dbReference type="OrthoDB" id="9803030at2"/>
<dbReference type="InterPro" id="IPR005119">
    <property type="entry name" value="LysR_subst-bd"/>
</dbReference>
<dbReference type="Gene3D" id="3.40.190.10">
    <property type="entry name" value="Periplasmic binding protein-like II"/>
    <property type="match status" value="2"/>
</dbReference>
<dbReference type="RefSeq" id="WP_101459319.1">
    <property type="nucleotide sequence ID" value="NZ_CP025408.1"/>
</dbReference>
<dbReference type="EMBL" id="CP025408">
    <property type="protein sequence ID" value="AUH32644.1"/>
    <property type="molecule type" value="Genomic_DNA"/>
</dbReference>
<evidence type="ECO:0000313" key="6">
    <source>
        <dbReference type="EMBL" id="AUH32644.1"/>
    </source>
</evidence>
<reference evidence="6 7" key="1">
    <citation type="submission" date="2017-12" db="EMBL/GenBank/DDBJ databases">
        <authorList>
            <person name="Hurst M.R.H."/>
        </authorList>
    </citation>
    <scope>NUCLEOTIDE SEQUENCE [LARGE SCALE GENOMIC DNA]</scope>
    <source>
        <strain evidence="6 7">BM15</strain>
    </source>
</reference>
<evidence type="ECO:0000256" key="2">
    <source>
        <dbReference type="ARBA" id="ARBA00023015"/>
    </source>
</evidence>
<feature type="domain" description="HTH lysR-type" evidence="5">
    <location>
        <begin position="4"/>
        <end position="61"/>
    </location>
</feature>
<sequence>MTFTNLRHLRVLLAVEDTGSLTLAAGCCNVSQPAVTQSLAKLETLAGGPLYLRSNKGVFITERGQLLVRRVRRAFALLDQGLEGVSPRAGQIVSFSQLTALIAVCDAENFTLAARRLGRAQPTVHRAVTQLEQEAGRDLFNRTPYGVVPTRSCQVVARAALLAFAELDQARAELAELDGREAGRIVIGALPLARSVMLPQALTRFRRRRPRLPVIVNDGPYKDMLGALRRGQIDVIVGALRDPAPVDDIVQEPLFEDRLLVLAAPDHPMADERSIDPALIADSQWVVPRAGSPARAQFDIFFATATGRDSPASMIEAGSILLMRELLRSGDFLGCISGWQAEAEITKGLLVPLEIEWDFPGRPIGLTHRLDWRPTAAQAELLQELRDAATGAKAIPGSGRPQSRTARS</sequence>
<dbReference type="InterPro" id="IPR000847">
    <property type="entry name" value="LysR_HTH_N"/>
</dbReference>
<dbReference type="PANTHER" id="PTHR30126">
    <property type="entry name" value="HTH-TYPE TRANSCRIPTIONAL REGULATOR"/>
    <property type="match status" value="1"/>
</dbReference>
<evidence type="ECO:0000256" key="3">
    <source>
        <dbReference type="ARBA" id="ARBA00023125"/>
    </source>
</evidence>
<proteinExistence type="inferred from homology"/>
<dbReference type="PROSITE" id="PS50931">
    <property type="entry name" value="HTH_LYSR"/>
    <property type="match status" value="2"/>
</dbReference>
<accession>A0A2K9ETV1</accession>
<dbReference type="SUPFAM" id="SSF53850">
    <property type="entry name" value="Periplasmic binding protein-like II"/>
    <property type="match status" value="1"/>
</dbReference>
<dbReference type="GO" id="GO:0003700">
    <property type="term" value="F:DNA-binding transcription factor activity"/>
    <property type="evidence" value="ECO:0007669"/>
    <property type="project" value="InterPro"/>
</dbReference>
<name>A0A2K9ETV1_9RHOB</name>
<dbReference type="Gene3D" id="1.10.10.10">
    <property type="entry name" value="Winged helix-like DNA-binding domain superfamily/Winged helix DNA-binding domain"/>
    <property type="match status" value="2"/>
</dbReference>
<dbReference type="InterPro" id="IPR036388">
    <property type="entry name" value="WH-like_DNA-bd_sf"/>
</dbReference>
<dbReference type="KEGG" id="paro:CUV01_03945"/>
<evidence type="ECO:0000313" key="7">
    <source>
        <dbReference type="Proteomes" id="UP000233742"/>
    </source>
</evidence>
<dbReference type="Proteomes" id="UP000233742">
    <property type="component" value="Chromosome"/>
</dbReference>
<dbReference type="PANTHER" id="PTHR30126:SF98">
    <property type="entry name" value="HTH-TYPE TRANSCRIPTIONAL ACTIVATOR BAUR"/>
    <property type="match status" value="1"/>
</dbReference>